<dbReference type="GO" id="GO:0005886">
    <property type="term" value="C:plasma membrane"/>
    <property type="evidence" value="ECO:0007669"/>
    <property type="project" value="UniProtKB-SubCell"/>
</dbReference>
<evidence type="ECO:0000256" key="4">
    <source>
        <dbReference type="ARBA" id="ARBA00022989"/>
    </source>
</evidence>
<gene>
    <name evidence="7" type="ORF">D7X32_04535</name>
</gene>
<feature type="transmembrane region" description="Helical" evidence="6">
    <location>
        <begin position="51"/>
        <end position="74"/>
    </location>
</feature>
<accession>A0A3A8KWB8</accession>
<sequence length="153" mass="16294">MTGGVLPDAPARRARHGWVFGLALLAALILGVTRASDEREFARLLKQSAPAWLFVAALLQAATYLAQSAVWRAVLRRTRFRVPLGALYVMSFAKLFVDQALPSAGISGAALIVHGLERRGVGRGPVMACVVVETMTNSTALILALLVALVMAD</sequence>
<evidence type="ECO:0000313" key="7">
    <source>
        <dbReference type="EMBL" id="RKH06672.1"/>
    </source>
</evidence>
<name>A0A3A8KWB8_9BACT</name>
<evidence type="ECO:0000256" key="5">
    <source>
        <dbReference type="ARBA" id="ARBA00023136"/>
    </source>
</evidence>
<feature type="transmembrane region" description="Helical" evidence="6">
    <location>
        <begin position="125"/>
        <end position="152"/>
    </location>
</feature>
<evidence type="ECO:0000256" key="2">
    <source>
        <dbReference type="ARBA" id="ARBA00022475"/>
    </source>
</evidence>
<keyword evidence="8" id="KW-1185">Reference proteome</keyword>
<evidence type="ECO:0000256" key="3">
    <source>
        <dbReference type="ARBA" id="ARBA00022692"/>
    </source>
</evidence>
<dbReference type="PANTHER" id="PTHR39087:SF2">
    <property type="entry name" value="UPF0104 MEMBRANE PROTEIN MJ1595"/>
    <property type="match status" value="1"/>
</dbReference>
<keyword evidence="2" id="KW-1003">Cell membrane</keyword>
<keyword evidence="3 6" id="KW-0812">Transmembrane</keyword>
<dbReference type="AlphaFoldDB" id="A0A3A8KWB8"/>
<evidence type="ECO:0000313" key="8">
    <source>
        <dbReference type="Proteomes" id="UP000268313"/>
    </source>
</evidence>
<protein>
    <submittedName>
        <fullName evidence="7">Uncharacterized protein</fullName>
    </submittedName>
</protein>
<reference evidence="8" key="1">
    <citation type="submission" date="2018-09" db="EMBL/GenBank/DDBJ databases">
        <authorList>
            <person name="Livingstone P.G."/>
            <person name="Whitworth D.E."/>
        </authorList>
    </citation>
    <scope>NUCLEOTIDE SEQUENCE [LARGE SCALE GENOMIC DNA]</scope>
    <source>
        <strain evidence="8">CA043D</strain>
    </source>
</reference>
<comment type="caution">
    <text evidence="7">The sequence shown here is derived from an EMBL/GenBank/DDBJ whole genome shotgun (WGS) entry which is preliminary data.</text>
</comment>
<dbReference type="InterPro" id="IPR022791">
    <property type="entry name" value="L-PG_synthase/AglD"/>
</dbReference>
<comment type="subcellular location">
    <subcellularLocation>
        <location evidence="1">Cell membrane</location>
        <topology evidence="1">Multi-pass membrane protein</topology>
    </subcellularLocation>
</comment>
<dbReference type="PANTHER" id="PTHR39087">
    <property type="entry name" value="UPF0104 MEMBRANE PROTEIN MJ1595"/>
    <property type="match status" value="1"/>
</dbReference>
<dbReference type="Pfam" id="PF03706">
    <property type="entry name" value="LPG_synthase_TM"/>
    <property type="match status" value="1"/>
</dbReference>
<keyword evidence="4 6" id="KW-1133">Transmembrane helix</keyword>
<organism evidence="7 8">
    <name type="scientific">Corallococcus carmarthensis</name>
    <dbReference type="NCBI Taxonomy" id="2316728"/>
    <lineage>
        <taxon>Bacteria</taxon>
        <taxon>Pseudomonadati</taxon>
        <taxon>Myxococcota</taxon>
        <taxon>Myxococcia</taxon>
        <taxon>Myxococcales</taxon>
        <taxon>Cystobacterineae</taxon>
        <taxon>Myxococcaceae</taxon>
        <taxon>Corallococcus</taxon>
    </lineage>
</organism>
<evidence type="ECO:0000256" key="6">
    <source>
        <dbReference type="SAM" id="Phobius"/>
    </source>
</evidence>
<proteinExistence type="predicted"/>
<dbReference type="Proteomes" id="UP000268313">
    <property type="component" value="Unassembled WGS sequence"/>
</dbReference>
<evidence type="ECO:0000256" key="1">
    <source>
        <dbReference type="ARBA" id="ARBA00004651"/>
    </source>
</evidence>
<keyword evidence="5 6" id="KW-0472">Membrane</keyword>
<dbReference type="EMBL" id="RAWE01000009">
    <property type="protein sequence ID" value="RKH06672.1"/>
    <property type="molecule type" value="Genomic_DNA"/>
</dbReference>